<organism evidence="2 3">
    <name type="scientific">Golovinomyces cichoracearum</name>
    <dbReference type="NCBI Taxonomy" id="62708"/>
    <lineage>
        <taxon>Eukaryota</taxon>
        <taxon>Fungi</taxon>
        <taxon>Dikarya</taxon>
        <taxon>Ascomycota</taxon>
        <taxon>Pezizomycotina</taxon>
        <taxon>Leotiomycetes</taxon>
        <taxon>Erysiphales</taxon>
        <taxon>Erysiphaceae</taxon>
        <taxon>Golovinomyces</taxon>
    </lineage>
</organism>
<proteinExistence type="predicted"/>
<evidence type="ECO:0000313" key="2">
    <source>
        <dbReference type="EMBL" id="RKF57492.1"/>
    </source>
</evidence>
<evidence type="ECO:0000256" key="1">
    <source>
        <dbReference type="SAM" id="MobiDB-lite"/>
    </source>
</evidence>
<dbReference type="AlphaFoldDB" id="A0A420HJ94"/>
<accession>A0A420HJ94</accession>
<dbReference type="EMBL" id="MCBQ01018796">
    <property type="protein sequence ID" value="RKF57492.1"/>
    <property type="molecule type" value="Genomic_DNA"/>
</dbReference>
<comment type="caution">
    <text evidence="2">The sequence shown here is derived from an EMBL/GenBank/DDBJ whole genome shotgun (WGS) entry which is preliminary data.</text>
</comment>
<keyword evidence="3" id="KW-1185">Reference proteome</keyword>
<name>A0A420HJ94_9PEZI</name>
<feature type="region of interest" description="Disordered" evidence="1">
    <location>
        <begin position="130"/>
        <end position="155"/>
    </location>
</feature>
<sequence>MLERDADDLKRELEALIRKKNGKQTVVEKKKKQVDKAREKHRKEATLAIEKQHKQNLDIYLKHIREMWQRFGYQWVQRKGQGPGRTAYCKFVWRFKNPYEADEMDKELWEDMECYEEGIQGMEEDLGRRGIADITGNGDSNGDADAIMEEESPDV</sequence>
<reference evidence="2 3" key="1">
    <citation type="journal article" date="2018" name="BMC Genomics">
        <title>Comparative genome analyses reveal sequence features reflecting distinct modes of host-adaptation between dicot and monocot powdery mildew.</title>
        <authorList>
            <person name="Wu Y."/>
            <person name="Ma X."/>
            <person name="Pan Z."/>
            <person name="Kale S.D."/>
            <person name="Song Y."/>
            <person name="King H."/>
            <person name="Zhang Q."/>
            <person name="Presley C."/>
            <person name="Deng X."/>
            <person name="Wei C.I."/>
            <person name="Xiao S."/>
        </authorList>
    </citation>
    <scope>NUCLEOTIDE SEQUENCE [LARGE SCALE GENOMIC DNA]</scope>
    <source>
        <strain evidence="2">UMSG3</strain>
    </source>
</reference>
<protein>
    <submittedName>
        <fullName evidence="2">Uncharacterized protein</fullName>
    </submittedName>
</protein>
<feature type="compositionally biased region" description="Acidic residues" evidence="1">
    <location>
        <begin position="146"/>
        <end position="155"/>
    </location>
</feature>
<gene>
    <name evidence="2" type="ORF">GcM3_187008</name>
</gene>
<dbReference type="Proteomes" id="UP000283383">
    <property type="component" value="Unassembled WGS sequence"/>
</dbReference>
<evidence type="ECO:0000313" key="3">
    <source>
        <dbReference type="Proteomes" id="UP000283383"/>
    </source>
</evidence>